<dbReference type="InterPro" id="IPR000683">
    <property type="entry name" value="Gfo/Idh/MocA-like_OxRdtase_N"/>
</dbReference>
<dbReference type="Gene3D" id="3.40.50.720">
    <property type="entry name" value="NAD(P)-binding Rossmann-like Domain"/>
    <property type="match status" value="1"/>
</dbReference>
<dbReference type="InterPro" id="IPR051317">
    <property type="entry name" value="Gfo/Idh/MocA_oxidoreduct"/>
</dbReference>
<name>A0AAN6YG86_9PEZI</name>
<evidence type="ECO:0000259" key="2">
    <source>
        <dbReference type="Pfam" id="PF22685"/>
    </source>
</evidence>
<proteinExistence type="predicted"/>
<keyword evidence="4" id="KW-1185">Reference proteome</keyword>
<feature type="domain" description="Gal80p-like C-terminal" evidence="2">
    <location>
        <begin position="145"/>
        <end position="294"/>
    </location>
</feature>
<dbReference type="Pfam" id="PF22685">
    <property type="entry name" value="Gal80p_C-like"/>
    <property type="match status" value="1"/>
</dbReference>
<evidence type="ECO:0000313" key="3">
    <source>
        <dbReference type="EMBL" id="KAK4217501.1"/>
    </source>
</evidence>
<dbReference type="EMBL" id="MU858059">
    <property type="protein sequence ID" value="KAK4217501.1"/>
    <property type="molecule type" value="Genomic_DNA"/>
</dbReference>
<feature type="domain" description="Gfo/Idh/MocA-like oxidoreductase N-terminal" evidence="1">
    <location>
        <begin position="26"/>
        <end position="136"/>
    </location>
</feature>
<dbReference type="SUPFAM" id="SSF51735">
    <property type="entry name" value="NAD(P)-binding Rossmann-fold domains"/>
    <property type="match status" value="1"/>
</dbReference>
<reference evidence="3" key="1">
    <citation type="journal article" date="2023" name="Mol. Phylogenet. Evol.">
        <title>Genome-scale phylogeny and comparative genomics of the fungal order Sordariales.</title>
        <authorList>
            <person name="Hensen N."/>
            <person name="Bonometti L."/>
            <person name="Westerberg I."/>
            <person name="Brannstrom I.O."/>
            <person name="Guillou S."/>
            <person name="Cros-Aarteil S."/>
            <person name="Calhoun S."/>
            <person name="Haridas S."/>
            <person name="Kuo A."/>
            <person name="Mondo S."/>
            <person name="Pangilinan J."/>
            <person name="Riley R."/>
            <person name="LaButti K."/>
            <person name="Andreopoulos B."/>
            <person name="Lipzen A."/>
            <person name="Chen C."/>
            <person name="Yan M."/>
            <person name="Daum C."/>
            <person name="Ng V."/>
            <person name="Clum A."/>
            <person name="Steindorff A."/>
            <person name="Ohm R.A."/>
            <person name="Martin F."/>
            <person name="Silar P."/>
            <person name="Natvig D.O."/>
            <person name="Lalanne C."/>
            <person name="Gautier V."/>
            <person name="Ament-Velasquez S.L."/>
            <person name="Kruys A."/>
            <person name="Hutchinson M.I."/>
            <person name="Powell A.J."/>
            <person name="Barry K."/>
            <person name="Miller A.N."/>
            <person name="Grigoriev I.V."/>
            <person name="Debuchy R."/>
            <person name="Gladieux P."/>
            <person name="Hiltunen Thoren M."/>
            <person name="Johannesson H."/>
        </authorList>
    </citation>
    <scope>NUCLEOTIDE SEQUENCE</scope>
    <source>
        <strain evidence="3">PSN293</strain>
    </source>
</reference>
<comment type="caution">
    <text evidence="3">The sequence shown here is derived from an EMBL/GenBank/DDBJ whole genome shotgun (WGS) entry which is preliminary data.</text>
</comment>
<evidence type="ECO:0000313" key="4">
    <source>
        <dbReference type="Proteomes" id="UP001301769"/>
    </source>
</evidence>
<reference evidence="3" key="2">
    <citation type="submission" date="2023-05" db="EMBL/GenBank/DDBJ databases">
        <authorList>
            <consortium name="Lawrence Berkeley National Laboratory"/>
            <person name="Steindorff A."/>
            <person name="Hensen N."/>
            <person name="Bonometti L."/>
            <person name="Westerberg I."/>
            <person name="Brannstrom I.O."/>
            <person name="Guillou S."/>
            <person name="Cros-Aarteil S."/>
            <person name="Calhoun S."/>
            <person name="Haridas S."/>
            <person name="Kuo A."/>
            <person name="Mondo S."/>
            <person name="Pangilinan J."/>
            <person name="Riley R."/>
            <person name="Labutti K."/>
            <person name="Andreopoulos B."/>
            <person name="Lipzen A."/>
            <person name="Chen C."/>
            <person name="Yanf M."/>
            <person name="Daum C."/>
            <person name="Ng V."/>
            <person name="Clum A."/>
            <person name="Ohm R."/>
            <person name="Martin F."/>
            <person name="Silar P."/>
            <person name="Natvig D."/>
            <person name="Lalanne C."/>
            <person name="Gautier V."/>
            <person name="Ament-Velasquez S.L."/>
            <person name="Kruys A."/>
            <person name="Hutchinson M.I."/>
            <person name="Powell A.J."/>
            <person name="Barry K."/>
            <person name="Miller A.N."/>
            <person name="Grigoriev I.V."/>
            <person name="Debuchy R."/>
            <person name="Gladieux P."/>
            <person name="Thoren M.H."/>
            <person name="Johannesson H."/>
        </authorList>
    </citation>
    <scope>NUCLEOTIDE SEQUENCE</scope>
    <source>
        <strain evidence="3">PSN293</strain>
    </source>
</reference>
<dbReference type="PANTHER" id="PTHR43708:SF1">
    <property type="entry name" value="GALACTOSE_LACTOSE METABOLISM REGULATORY PROTEIN GAL80"/>
    <property type="match status" value="1"/>
</dbReference>
<dbReference type="InterPro" id="IPR055080">
    <property type="entry name" value="Gal80p-like_C"/>
</dbReference>
<dbReference type="Gene3D" id="3.30.360.10">
    <property type="entry name" value="Dihydrodipicolinate Reductase, domain 2"/>
    <property type="match status" value="1"/>
</dbReference>
<sequence>MAPIRVALIGLSCSGKSVVSWASIAHLPYLLSARGQSKFKLVALLNSSVDAAQKSIAHFKLPSDTKAYGSPDDLAADPDVDLVVCCTRVDTHADLVRPSVAAGKSVYVEWPLARTPKEAEELVELARKSGSKTVVGLQGRVSPLTGKVKELLEEGKIGKVLSSQVQAYVGVTSMGMPAGFGYFFDRKVGGNLFTIEFGHAIDMVEYLLGEPTGTTAHFQLQHPTMNLFNPVDPMSPVPAVKSDVPDLIVVTGTLPSSSYVADNATLQLRLDHGQPFPGDPLHTWTIVGEKGQIRCVSTGAQTLQMLVGEKPPTIQLYEYPAMPGPPGTKVEAEDVEWKWEAWQEEVPVTARNIGSLYEAFAEGAGYPTFEDAVKRQGQLDDMWKDWKA</sequence>
<protein>
    <submittedName>
        <fullName evidence="3">NAD(P)-binding domain protein</fullName>
    </submittedName>
</protein>
<accession>A0AAN6YG86</accession>
<dbReference type="Pfam" id="PF01408">
    <property type="entry name" value="GFO_IDH_MocA"/>
    <property type="match status" value="1"/>
</dbReference>
<dbReference type="GO" id="GO:0000166">
    <property type="term" value="F:nucleotide binding"/>
    <property type="evidence" value="ECO:0007669"/>
    <property type="project" value="InterPro"/>
</dbReference>
<dbReference type="PANTHER" id="PTHR43708">
    <property type="entry name" value="CONSERVED EXPRESSED OXIDOREDUCTASE (EUROFUNG)"/>
    <property type="match status" value="1"/>
</dbReference>
<dbReference type="AlphaFoldDB" id="A0AAN6YG86"/>
<dbReference type="Proteomes" id="UP001301769">
    <property type="component" value="Unassembled WGS sequence"/>
</dbReference>
<dbReference type="SUPFAM" id="SSF55347">
    <property type="entry name" value="Glyceraldehyde-3-phosphate dehydrogenase-like, C-terminal domain"/>
    <property type="match status" value="1"/>
</dbReference>
<organism evidence="3 4">
    <name type="scientific">Rhypophila decipiens</name>
    <dbReference type="NCBI Taxonomy" id="261697"/>
    <lineage>
        <taxon>Eukaryota</taxon>
        <taxon>Fungi</taxon>
        <taxon>Dikarya</taxon>
        <taxon>Ascomycota</taxon>
        <taxon>Pezizomycotina</taxon>
        <taxon>Sordariomycetes</taxon>
        <taxon>Sordariomycetidae</taxon>
        <taxon>Sordariales</taxon>
        <taxon>Naviculisporaceae</taxon>
        <taxon>Rhypophila</taxon>
    </lineage>
</organism>
<gene>
    <name evidence="3" type="ORF">QBC37DRAFT_414642</name>
</gene>
<dbReference type="InterPro" id="IPR036291">
    <property type="entry name" value="NAD(P)-bd_dom_sf"/>
</dbReference>
<evidence type="ECO:0000259" key="1">
    <source>
        <dbReference type="Pfam" id="PF01408"/>
    </source>
</evidence>